<feature type="compositionally biased region" description="Low complexity" evidence="1">
    <location>
        <begin position="51"/>
        <end position="75"/>
    </location>
</feature>
<evidence type="ECO:0000256" key="1">
    <source>
        <dbReference type="SAM" id="MobiDB-lite"/>
    </source>
</evidence>
<organism evidence="2 3">
    <name type="scientific">Aspergillus bertholletiae</name>
    <dbReference type="NCBI Taxonomy" id="1226010"/>
    <lineage>
        <taxon>Eukaryota</taxon>
        <taxon>Fungi</taxon>
        <taxon>Dikarya</taxon>
        <taxon>Ascomycota</taxon>
        <taxon>Pezizomycotina</taxon>
        <taxon>Eurotiomycetes</taxon>
        <taxon>Eurotiomycetidae</taxon>
        <taxon>Eurotiales</taxon>
        <taxon>Aspergillaceae</taxon>
        <taxon>Aspergillus</taxon>
        <taxon>Aspergillus subgen. Circumdati</taxon>
    </lineage>
</organism>
<evidence type="ECO:0000313" key="2">
    <source>
        <dbReference type="EMBL" id="KAE8373316.1"/>
    </source>
</evidence>
<feature type="compositionally biased region" description="Acidic residues" evidence="1">
    <location>
        <begin position="237"/>
        <end position="247"/>
    </location>
</feature>
<reference evidence="2 3" key="1">
    <citation type="submission" date="2019-04" db="EMBL/GenBank/DDBJ databases">
        <title>Friends and foes A comparative genomics studyof 23 Aspergillus species from section Flavi.</title>
        <authorList>
            <consortium name="DOE Joint Genome Institute"/>
            <person name="Kjaerbolling I."/>
            <person name="Vesth T."/>
            <person name="Frisvad J.C."/>
            <person name="Nybo J.L."/>
            <person name="Theobald S."/>
            <person name="Kildgaard S."/>
            <person name="Isbrandt T."/>
            <person name="Kuo A."/>
            <person name="Sato A."/>
            <person name="Lyhne E.K."/>
            <person name="Kogle M.E."/>
            <person name="Wiebenga A."/>
            <person name="Kun R.S."/>
            <person name="Lubbers R.J."/>
            <person name="Makela M.R."/>
            <person name="Barry K."/>
            <person name="Chovatia M."/>
            <person name="Clum A."/>
            <person name="Daum C."/>
            <person name="Haridas S."/>
            <person name="He G."/>
            <person name="LaButti K."/>
            <person name="Lipzen A."/>
            <person name="Mondo S."/>
            <person name="Riley R."/>
            <person name="Salamov A."/>
            <person name="Simmons B.A."/>
            <person name="Magnuson J.K."/>
            <person name="Henrissat B."/>
            <person name="Mortensen U.H."/>
            <person name="Larsen T.O."/>
            <person name="Devries R.P."/>
            <person name="Grigoriev I.V."/>
            <person name="Machida M."/>
            <person name="Baker S.E."/>
            <person name="Andersen M.R."/>
        </authorList>
    </citation>
    <scope>NUCLEOTIDE SEQUENCE [LARGE SCALE GENOMIC DNA]</scope>
    <source>
        <strain evidence="2 3">IBT 29228</strain>
    </source>
</reference>
<name>A0A5N7AVH0_9EURO</name>
<feature type="compositionally biased region" description="Acidic residues" evidence="1">
    <location>
        <begin position="159"/>
        <end position="170"/>
    </location>
</feature>
<sequence length="265" mass="30004">MSNWPVFITAPEVPVKQLNKALLLLADYEFDCSPQWTLILTKTLPPPPLSSPISETTSTTATTNTESTANAATTPSIPPLPLPSPTLTCTTNDFAQKSPHDIYTYLADPQTRIQFRDRDLTASNWLVIDQRGLDSESCLLAEYISPADWEEEKEKEKEAEEEQENDEEEDKKEKGNAIAYPYRMCRIPWTRAWAMFCNLDIANMDFEEWVDEERGPVEADSGAWAWGGPFGGQDKGYDEEDDDEDEEVVRKREMAVRRGVEGGWV</sequence>
<evidence type="ECO:0000313" key="3">
    <source>
        <dbReference type="Proteomes" id="UP000326198"/>
    </source>
</evidence>
<dbReference type="EMBL" id="ML736319">
    <property type="protein sequence ID" value="KAE8373316.1"/>
    <property type="molecule type" value="Genomic_DNA"/>
</dbReference>
<accession>A0A5N7AVH0</accession>
<feature type="region of interest" description="Disordered" evidence="1">
    <location>
        <begin position="149"/>
        <end position="173"/>
    </location>
</feature>
<feature type="region of interest" description="Disordered" evidence="1">
    <location>
        <begin position="48"/>
        <end position="82"/>
    </location>
</feature>
<dbReference type="AlphaFoldDB" id="A0A5N7AVH0"/>
<dbReference type="Proteomes" id="UP000326198">
    <property type="component" value="Unassembled WGS sequence"/>
</dbReference>
<dbReference type="OrthoDB" id="2884623at2759"/>
<gene>
    <name evidence="2" type="ORF">BDV26DRAFT_297041</name>
</gene>
<protein>
    <submittedName>
        <fullName evidence="2">Uncharacterized protein</fullName>
    </submittedName>
</protein>
<proteinExistence type="predicted"/>
<feature type="region of interest" description="Disordered" evidence="1">
    <location>
        <begin position="218"/>
        <end position="248"/>
    </location>
</feature>
<keyword evidence="3" id="KW-1185">Reference proteome</keyword>